<comment type="similarity">
    <text evidence="1">Belongs to the DEAD box helicase family. DEAH subfamily.</text>
</comment>
<dbReference type="InterPro" id="IPR002464">
    <property type="entry name" value="DNA/RNA_helicase_DEAH_CS"/>
</dbReference>
<dbReference type="SMART" id="SM00847">
    <property type="entry name" value="HA2"/>
    <property type="match status" value="1"/>
</dbReference>
<organism evidence="9 10">
    <name type="scientific">Parascedosporium putredinis</name>
    <dbReference type="NCBI Taxonomy" id="1442378"/>
    <lineage>
        <taxon>Eukaryota</taxon>
        <taxon>Fungi</taxon>
        <taxon>Dikarya</taxon>
        <taxon>Ascomycota</taxon>
        <taxon>Pezizomycotina</taxon>
        <taxon>Sordariomycetes</taxon>
        <taxon>Hypocreomycetidae</taxon>
        <taxon>Microascales</taxon>
        <taxon>Microascaceae</taxon>
        <taxon>Parascedosporium</taxon>
    </lineage>
</organism>
<dbReference type="FunFam" id="1.10.10.2130:FF:000001">
    <property type="entry name" value="Pre-mRNA-splicing factor ATP-dependent RNA helicase"/>
    <property type="match status" value="1"/>
</dbReference>
<name>A0A9P1H7E0_9PEZI</name>
<keyword evidence="5" id="KW-0347">Helicase</keyword>
<comment type="caution">
    <text evidence="9">The sequence shown here is derived from an EMBL/GenBank/DDBJ whole genome shotgun (WGS) entry which is preliminary data.</text>
</comment>
<evidence type="ECO:0000256" key="5">
    <source>
        <dbReference type="ARBA" id="ARBA00022806"/>
    </source>
</evidence>
<proteinExistence type="inferred from homology"/>
<protein>
    <recommendedName>
        <fullName evidence="2">RNA helicase</fullName>
        <ecNumber evidence="2">3.6.4.13</ecNumber>
    </recommendedName>
</protein>
<dbReference type="CDD" id="cd18791">
    <property type="entry name" value="SF2_C_RHA"/>
    <property type="match status" value="1"/>
</dbReference>
<dbReference type="FunFam" id="1.20.120.1080:FF:000020">
    <property type="entry name" value="ATP dependent RNA helicase, putative"/>
    <property type="match status" value="1"/>
</dbReference>
<gene>
    <name evidence="9" type="ORF">PPNO1_LOCUS7718</name>
</gene>
<dbReference type="InterPro" id="IPR007502">
    <property type="entry name" value="Helicase-assoc_dom"/>
</dbReference>
<evidence type="ECO:0000313" key="10">
    <source>
        <dbReference type="Proteomes" id="UP000838763"/>
    </source>
</evidence>
<evidence type="ECO:0000256" key="1">
    <source>
        <dbReference type="ARBA" id="ARBA00008792"/>
    </source>
</evidence>
<keyword evidence="6" id="KW-0067">ATP-binding</keyword>
<comment type="catalytic activity">
    <reaction evidence="7">
        <text>ATP + H2O = ADP + phosphate + H(+)</text>
        <dbReference type="Rhea" id="RHEA:13065"/>
        <dbReference type="ChEBI" id="CHEBI:15377"/>
        <dbReference type="ChEBI" id="CHEBI:15378"/>
        <dbReference type="ChEBI" id="CHEBI:30616"/>
        <dbReference type="ChEBI" id="CHEBI:43474"/>
        <dbReference type="ChEBI" id="CHEBI:456216"/>
        <dbReference type="EC" id="3.6.4.13"/>
    </reaction>
</comment>
<sequence length="654" mass="72464">MGDFDLDSSFIPALYKPAESLPIANYESDILYLVDTFPVLVVVGQTGSGKTTQIPQFLRKAGWCKDGKRVGVTQPRRVAAITIAMRVAEEVGCEVGKEVGYSVRFEDSTSKSTRIKFLTDGLLIREALMDPLLSEYSVIMIDEAHERSISTDILLGLLKKIMKRRPELRIIISSATIQAKAFFDYFSPSKTPNNALKGEADKKAAAKNIVSDRNKVGSEAKGEADEETTTKDIALDRSKVESEVKGEGGAEETNADLGPVAALTVEGRTYPIDVLHLESPTDDYVKKAAETASVTIDGIVYVVDCGFTKIRVYDPFTGIESLVVTPASKASSIQRAGRAGRTKPGKCYRLYPSENYDELPDSNIPEMQRSNLAPVILQLKALGIDNVLRFDYLSPPPSQLMVKALEFLYALGALDEYAKLTRPLGMRMAELTVEPMMAKALLSAPDLGCLSEMLTVAAMTSLGGNVWFFHDNERKKMNVAGTRFAVEEGDHLTLLNAYTDFVTTEKKQPKFCHENHLNFKSMTRAVKIRAQLKRYLEQLGIAVEEPASGIPQARGRDLAKVAEQVRRCLTMGFFTHAAQMQPDGTFRAVGSEMVLHAHPTSIMFTRKADWVIFQEIMETSTKTFIRDISKIEKGWLTEYAPEYYQVQNTRRPGG</sequence>
<evidence type="ECO:0000256" key="4">
    <source>
        <dbReference type="ARBA" id="ARBA00022801"/>
    </source>
</evidence>
<dbReference type="FunFam" id="3.40.50.300:FF:000578">
    <property type="entry name" value="probable ATP-dependent RNA helicase DHX35"/>
    <property type="match status" value="1"/>
</dbReference>
<evidence type="ECO:0000313" key="9">
    <source>
        <dbReference type="EMBL" id="CAI4218122.1"/>
    </source>
</evidence>
<dbReference type="PANTHER" id="PTHR18934:SF136">
    <property type="entry name" value="ATP-DEPENDENT RNA HELICASE DHX35-RELATED"/>
    <property type="match status" value="1"/>
</dbReference>
<evidence type="ECO:0000256" key="3">
    <source>
        <dbReference type="ARBA" id="ARBA00022741"/>
    </source>
</evidence>
<evidence type="ECO:0000256" key="7">
    <source>
        <dbReference type="ARBA" id="ARBA00047984"/>
    </source>
</evidence>
<reference evidence="9" key="1">
    <citation type="submission" date="2022-11" db="EMBL/GenBank/DDBJ databases">
        <authorList>
            <person name="Scott C."/>
            <person name="Bruce N."/>
        </authorList>
    </citation>
    <scope>NUCLEOTIDE SEQUENCE</scope>
</reference>
<dbReference type="Gene3D" id="1.20.120.1080">
    <property type="match status" value="1"/>
</dbReference>
<dbReference type="Pfam" id="PF21010">
    <property type="entry name" value="HA2_C"/>
    <property type="match status" value="1"/>
</dbReference>
<dbReference type="AlphaFoldDB" id="A0A9P1H7E0"/>
<feature type="domain" description="Helicase ATP-binding" evidence="8">
    <location>
        <begin position="31"/>
        <end position="195"/>
    </location>
</feature>
<dbReference type="Gene3D" id="3.40.50.300">
    <property type="entry name" value="P-loop containing nucleotide triphosphate hydrolases"/>
    <property type="match status" value="2"/>
</dbReference>
<dbReference type="PANTHER" id="PTHR18934">
    <property type="entry name" value="ATP-DEPENDENT RNA HELICASE"/>
    <property type="match status" value="1"/>
</dbReference>
<dbReference type="GO" id="GO:0005524">
    <property type="term" value="F:ATP binding"/>
    <property type="evidence" value="ECO:0007669"/>
    <property type="project" value="UniProtKB-KW"/>
</dbReference>
<dbReference type="PROSITE" id="PS51192">
    <property type="entry name" value="HELICASE_ATP_BIND_1"/>
    <property type="match status" value="1"/>
</dbReference>
<dbReference type="SMART" id="SM00487">
    <property type="entry name" value="DEXDc"/>
    <property type="match status" value="1"/>
</dbReference>
<dbReference type="Pfam" id="PF07717">
    <property type="entry name" value="OB_NTP_bind"/>
    <property type="match status" value="1"/>
</dbReference>
<dbReference type="GO" id="GO:0003723">
    <property type="term" value="F:RNA binding"/>
    <property type="evidence" value="ECO:0007669"/>
    <property type="project" value="TreeGrafter"/>
</dbReference>
<dbReference type="SUPFAM" id="SSF52540">
    <property type="entry name" value="P-loop containing nucleoside triphosphate hydrolases"/>
    <property type="match status" value="1"/>
</dbReference>
<accession>A0A9P1H7E0</accession>
<dbReference type="Proteomes" id="UP000838763">
    <property type="component" value="Unassembled WGS sequence"/>
</dbReference>
<keyword evidence="4" id="KW-0378">Hydrolase</keyword>
<dbReference type="EC" id="3.6.4.13" evidence="2"/>
<dbReference type="InterPro" id="IPR011545">
    <property type="entry name" value="DEAD/DEAH_box_helicase_dom"/>
</dbReference>
<dbReference type="InterPro" id="IPR014001">
    <property type="entry name" value="Helicase_ATP-bd"/>
</dbReference>
<dbReference type="EMBL" id="CALLCH030000017">
    <property type="protein sequence ID" value="CAI4218122.1"/>
    <property type="molecule type" value="Genomic_DNA"/>
</dbReference>
<dbReference type="Pfam" id="PF04408">
    <property type="entry name" value="WHD_HA2"/>
    <property type="match status" value="1"/>
</dbReference>
<keyword evidence="3" id="KW-0547">Nucleotide-binding</keyword>
<dbReference type="GO" id="GO:0003724">
    <property type="term" value="F:RNA helicase activity"/>
    <property type="evidence" value="ECO:0007669"/>
    <property type="project" value="UniProtKB-EC"/>
</dbReference>
<dbReference type="GO" id="GO:0016787">
    <property type="term" value="F:hydrolase activity"/>
    <property type="evidence" value="ECO:0007669"/>
    <property type="project" value="UniProtKB-KW"/>
</dbReference>
<dbReference type="PROSITE" id="PS00690">
    <property type="entry name" value="DEAH_ATP_HELICASE"/>
    <property type="match status" value="1"/>
</dbReference>
<dbReference type="Pfam" id="PF00270">
    <property type="entry name" value="DEAD"/>
    <property type="match status" value="1"/>
</dbReference>
<evidence type="ECO:0000259" key="8">
    <source>
        <dbReference type="PROSITE" id="PS51192"/>
    </source>
</evidence>
<dbReference type="InterPro" id="IPR011709">
    <property type="entry name" value="DEAD-box_helicase_OB_fold"/>
</dbReference>
<dbReference type="OrthoDB" id="10253254at2759"/>
<keyword evidence="10" id="KW-1185">Reference proteome</keyword>
<evidence type="ECO:0000256" key="2">
    <source>
        <dbReference type="ARBA" id="ARBA00012552"/>
    </source>
</evidence>
<dbReference type="InterPro" id="IPR027417">
    <property type="entry name" value="P-loop_NTPase"/>
</dbReference>
<evidence type="ECO:0000256" key="6">
    <source>
        <dbReference type="ARBA" id="ARBA00022840"/>
    </source>
</evidence>
<dbReference type="GO" id="GO:0071013">
    <property type="term" value="C:catalytic step 2 spliceosome"/>
    <property type="evidence" value="ECO:0007669"/>
    <property type="project" value="TreeGrafter"/>
</dbReference>
<dbReference type="InterPro" id="IPR048333">
    <property type="entry name" value="HA2_WH"/>
</dbReference>